<dbReference type="InterPro" id="IPR052345">
    <property type="entry name" value="Rad_response_metalloprotease"/>
</dbReference>
<dbReference type="InterPro" id="IPR010982">
    <property type="entry name" value="Lambda_DNA-bd_dom_sf"/>
</dbReference>
<dbReference type="Gene3D" id="1.10.10.2910">
    <property type="match status" value="1"/>
</dbReference>
<sequence length="370" mass="40983">MTEHIPAEMQFDFAPNPGRLLQRELDVRQISQAQLAARTGFSPKHINLVIKGNAPISPDVAVTLEEILGTSAETWLRIEAVHQAHEARAEKFKALASFSDWAARFPRSTLLERGIIASNDSKSDVVGKLLQFFSVASPAAYGKTWLEPQASYKRSQLHSIDQDLTALWLRLSELHAGEKLLHAPGFNPAKVREAATLLPQLTSQEVGVAFEQAQQLLFDAGVILVFVPEIPGTRISGVSRWVNGTPMIAVTSRYKSYDGLWFTLLHEVAHVLLHPKRSTFIDTNAKANDDDDAQETAANTFAQSHLIPERYRDLLIPSMSPSDIRRLADKLGVSPSLIAGQWAFKTKTWNGPNARLRQQVDLAEVLGRTS</sequence>
<dbReference type="Pfam" id="PF01381">
    <property type="entry name" value="HTH_3"/>
    <property type="match status" value="1"/>
</dbReference>
<dbReference type="EMBL" id="JAMRYM010000081">
    <property type="protein sequence ID" value="MCM6763753.1"/>
    <property type="molecule type" value="Genomic_DNA"/>
</dbReference>
<feature type="domain" description="HTH cro/C1-type" evidence="2">
    <location>
        <begin position="21"/>
        <end position="75"/>
    </location>
</feature>
<dbReference type="InterPro" id="IPR001387">
    <property type="entry name" value="Cro/C1-type_HTH"/>
</dbReference>
<dbReference type="GO" id="GO:0003677">
    <property type="term" value="F:DNA binding"/>
    <property type="evidence" value="ECO:0007669"/>
    <property type="project" value="InterPro"/>
</dbReference>
<dbReference type="AlphaFoldDB" id="A0A9X2IUR2"/>
<dbReference type="Pfam" id="PF06114">
    <property type="entry name" value="Peptidase_M78"/>
    <property type="match status" value="1"/>
</dbReference>
<accession>A0A9X2IUR2</accession>
<dbReference type="SMART" id="SM00530">
    <property type="entry name" value="HTH_XRE"/>
    <property type="match status" value="1"/>
</dbReference>
<dbReference type="CDD" id="cd00093">
    <property type="entry name" value="HTH_XRE"/>
    <property type="match status" value="1"/>
</dbReference>
<organism evidence="3 4">
    <name type="scientific">Rathayibacter rubneri</name>
    <dbReference type="NCBI Taxonomy" id="2950106"/>
    <lineage>
        <taxon>Bacteria</taxon>
        <taxon>Bacillati</taxon>
        <taxon>Actinomycetota</taxon>
        <taxon>Actinomycetes</taxon>
        <taxon>Micrococcales</taxon>
        <taxon>Microbacteriaceae</taxon>
        <taxon>Rathayibacter</taxon>
    </lineage>
</organism>
<comment type="similarity">
    <text evidence="1">Belongs to the short-chain fatty acyl-CoA assimilation regulator (ScfR) family.</text>
</comment>
<evidence type="ECO:0000259" key="2">
    <source>
        <dbReference type="PROSITE" id="PS50943"/>
    </source>
</evidence>
<dbReference type="RefSeq" id="WP_251947071.1">
    <property type="nucleotide sequence ID" value="NZ_JAMRYM010000081.1"/>
</dbReference>
<evidence type="ECO:0000313" key="4">
    <source>
        <dbReference type="Proteomes" id="UP001155240"/>
    </source>
</evidence>
<gene>
    <name evidence="3" type="ORF">NB037_15145</name>
</gene>
<dbReference type="PROSITE" id="PS50943">
    <property type="entry name" value="HTH_CROC1"/>
    <property type="match status" value="1"/>
</dbReference>
<comment type="caution">
    <text evidence="3">The sequence shown here is derived from an EMBL/GenBank/DDBJ whole genome shotgun (WGS) entry which is preliminary data.</text>
</comment>
<proteinExistence type="inferred from homology"/>
<keyword evidence="4" id="KW-1185">Reference proteome</keyword>
<evidence type="ECO:0000313" key="3">
    <source>
        <dbReference type="EMBL" id="MCM6763753.1"/>
    </source>
</evidence>
<dbReference type="Proteomes" id="UP001155240">
    <property type="component" value="Unassembled WGS sequence"/>
</dbReference>
<dbReference type="InterPro" id="IPR010359">
    <property type="entry name" value="IrrE_HExxH"/>
</dbReference>
<protein>
    <submittedName>
        <fullName evidence="3">ImmA/IrrE family metallo-endopeptidase</fullName>
    </submittedName>
</protein>
<name>A0A9X2IUR2_9MICO</name>
<evidence type="ECO:0000256" key="1">
    <source>
        <dbReference type="ARBA" id="ARBA00007227"/>
    </source>
</evidence>
<dbReference type="SUPFAM" id="SSF47413">
    <property type="entry name" value="lambda repressor-like DNA-binding domains"/>
    <property type="match status" value="1"/>
</dbReference>
<dbReference type="PANTHER" id="PTHR43236">
    <property type="entry name" value="ANTITOXIN HIGA1"/>
    <property type="match status" value="1"/>
</dbReference>
<dbReference type="PANTHER" id="PTHR43236:SF1">
    <property type="entry name" value="BLL7220 PROTEIN"/>
    <property type="match status" value="1"/>
</dbReference>
<dbReference type="Gene3D" id="1.10.260.40">
    <property type="entry name" value="lambda repressor-like DNA-binding domains"/>
    <property type="match status" value="1"/>
</dbReference>
<reference evidence="3" key="1">
    <citation type="submission" date="2022-06" db="EMBL/GenBank/DDBJ databases">
        <title>Whole genome shotgun sequencing (WGS) of Rathayibacter sp. ZW T2_19, isolated from stored onions (Allium cepa).</title>
        <authorList>
            <person name="Stoll D.A."/>
            <person name="Huch M."/>
        </authorList>
    </citation>
    <scope>NUCLEOTIDE SEQUENCE</scope>
    <source>
        <strain evidence="3">ZW T2_19</strain>
    </source>
</reference>